<feature type="transmembrane region" description="Helical" evidence="1">
    <location>
        <begin position="45"/>
        <end position="66"/>
    </location>
</feature>
<feature type="transmembrane region" description="Helical" evidence="1">
    <location>
        <begin position="78"/>
        <end position="97"/>
    </location>
</feature>
<dbReference type="OrthoDB" id="8942685at2"/>
<keyword evidence="1" id="KW-0472">Membrane</keyword>
<feature type="transmembrane region" description="Helical" evidence="1">
    <location>
        <begin position="12"/>
        <end position="33"/>
    </location>
</feature>
<dbReference type="Proteomes" id="UP000406256">
    <property type="component" value="Unassembled WGS sequence"/>
</dbReference>
<name>A0A5E4SXQ4_9BURK</name>
<feature type="transmembrane region" description="Helical" evidence="1">
    <location>
        <begin position="103"/>
        <end position="122"/>
    </location>
</feature>
<keyword evidence="3" id="KW-1185">Reference proteome</keyword>
<dbReference type="AlphaFoldDB" id="A0A5E4SXQ4"/>
<accession>A0A5E4SXQ4</accession>
<proteinExistence type="predicted"/>
<dbReference type="EMBL" id="CABPSB010000002">
    <property type="protein sequence ID" value="VVD79951.1"/>
    <property type="molecule type" value="Genomic_DNA"/>
</dbReference>
<reference evidence="2 3" key="1">
    <citation type="submission" date="2019-08" db="EMBL/GenBank/DDBJ databases">
        <authorList>
            <person name="Peeters C."/>
        </authorList>
    </citation>
    <scope>NUCLEOTIDE SEQUENCE [LARGE SCALE GENOMIC DNA]</scope>
    <source>
        <strain evidence="2 3">LMG 31108</strain>
    </source>
</reference>
<evidence type="ECO:0000313" key="2">
    <source>
        <dbReference type="EMBL" id="VVD79951.1"/>
    </source>
</evidence>
<evidence type="ECO:0000313" key="3">
    <source>
        <dbReference type="Proteomes" id="UP000406256"/>
    </source>
</evidence>
<gene>
    <name evidence="2" type="ORF">PAN31108_01054</name>
</gene>
<evidence type="ECO:0000256" key="1">
    <source>
        <dbReference type="SAM" id="Phobius"/>
    </source>
</evidence>
<organism evidence="2 3">
    <name type="scientific">Pandoraea anhela</name>
    <dbReference type="NCBI Taxonomy" id="2508295"/>
    <lineage>
        <taxon>Bacteria</taxon>
        <taxon>Pseudomonadati</taxon>
        <taxon>Pseudomonadota</taxon>
        <taxon>Betaproteobacteria</taxon>
        <taxon>Burkholderiales</taxon>
        <taxon>Burkholderiaceae</taxon>
        <taxon>Pandoraea</taxon>
    </lineage>
</organism>
<protein>
    <submittedName>
        <fullName evidence="2">Uncharacterized protein</fullName>
    </submittedName>
</protein>
<sequence length="141" mass="15097">MEKKSLKDNFLIAQVAFCYFAVFNAFVLVLALIGTDYSLNGAPLLQRISILASTIANVFLITLGFSVMAMSLERCTKVVWRIALIVLGVAVIVNVLAMLAQLSIMPILSTVVSVAGIASLIYERNAVFGKSKSDTSGVVHG</sequence>
<keyword evidence="1" id="KW-0812">Transmembrane</keyword>
<dbReference type="RefSeq" id="WP_150667796.1">
    <property type="nucleotide sequence ID" value="NZ_CABPSB010000002.1"/>
</dbReference>
<keyword evidence="1" id="KW-1133">Transmembrane helix</keyword>